<dbReference type="EMBL" id="JAHDYR010000013">
    <property type="protein sequence ID" value="KAG9394800.1"/>
    <property type="molecule type" value="Genomic_DNA"/>
</dbReference>
<dbReference type="PANTHER" id="PTHR33704">
    <property type="entry name" value="PROTEIN HEAT INTOLERANT 4-RELATED"/>
    <property type="match status" value="1"/>
</dbReference>
<proteinExistence type="predicted"/>
<reference evidence="1" key="1">
    <citation type="submission" date="2021-05" db="EMBL/GenBank/DDBJ databases">
        <title>A free-living protist that lacks canonical eukaryotic 1 DNA replication and segregation systems.</title>
        <authorList>
            <person name="Salas-Leiva D.E."/>
            <person name="Tromer E.C."/>
            <person name="Curtis B.A."/>
            <person name="Jerlstrom-Hultqvist J."/>
            <person name="Kolisko M."/>
            <person name="Yi Z."/>
            <person name="Salas-Leiva J.S."/>
            <person name="Gallot-Lavallee L."/>
            <person name="Kops G.J.P.L."/>
            <person name="Archibald J.M."/>
            <person name="Simpson A.G.B."/>
            <person name="Roger A.J."/>
        </authorList>
    </citation>
    <scope>NUCLEOTIDE SEQUENCE</scope>
    <source>
        <strain evidence="1">BICM</strain>
    </source>
</reference>
<protein>
    <submittedName>
        <fullName evidence="1">Uncharacterized protein</fullName>
    </submittedName>
</protein>
<name>A0A8J6AYW0_9EUKA</name>
<accession>A0A8J6AYW0</accession>
<evidence type="ECO:0000313" key="1">
    <source>
        <dbReference type="EMBL" id="KAG9394800.1"/>
    </source>
</evidence>
<dbReference type="AlphaFoldDB" id="A0A8J6AYW0"/>
<organism evidence="1 2">
    <name type="scientific">Carpediemonas membranifera</name>
    <dbReference type="NCBI Taxonomy" id="201153"/>
    <lineage>
        <taxon>Eukaryota</taxon>
        <taxon>Metamonada</taxon>
        <taxon>Carpediemonas-like organisms</taxon>
        <taxon>Carpediemonas</taxon>
    </lineage>
</organism>
<dbReference type="OrthoDB" id="20554at2759"/>
<dbReference type="PANTHER" id="PTHR33704:SF1">
    <property type="entry name" value="PROTEIN HEAT INTOLERANT 4-RELATED"/>
    <property type="match status" value="1"/>
</dbReference>
<dbReference type="Proteomes" id="UP000717585">
    <property type="component" value="Unassembled WGS sequence"/>
</dbReference>
<sequence>MVMFVEDEGLSEEYYEAGAVQFTKFNGYRNLMRDIYCCGTEWSNYSAMQAIPWDHTPILRSLMEGELAKAIDSGKFVHLFGSTEARLLTHEEKAEHDIKDDFVLVPVITAAISDVTLPEELAIKAVQMDSETIVPFRRLKMDWIPFGLGSAESRIRFLTCRVRPTALSRMSEENVREYEYCSPYIVIPKDYVAVCKREANEAKAMVTLETKIHGKDVIIEYCEDLDGTPKEKIIEVADEYGEEKPVPKPEKSRLLQELKDAIIANAAKVEEDLKKKLAVVDKIPKKRQAAYDSMRLVKFYPMGPIKPQPSPTVSRYYGKAHSIITE</sequence>
<gene>
    <name evidence="1" type="ORF">J8273_3777</name>
</gene>
<evidence type="ECO:0000313" key="2">
    <source>
        <dbReference type="Proteomes" id="UP000717585"/>
    </source>
</evidence>
<dbReference type="GO" id="GO:1900034">
    <property type="term" value="P:regulation of cellular response to heat"/>
    <property type="evidence" value="ECO:0007669"/>
    <property type="project" value="InterPro"/>
</dbReference>
<keyword evidence="2" id="KW-1185">Reference proteome</keyword>
<comment type="caution">
    <text evidence="1">The sequence shown here is derived from an EMBL/GenBank/DDBJ whole genome shotgun (WGS) entry which is preliminary data.</text>
</comment>
<dbReference type="InterPro" id="IPR039313">
    <property type="entry name" value="HIT4"/>
</dbReference>